<comment type="function">
    <text evidence="6 7">3'-5' exonuclease.</text>
</comment>
<dbReference type="SUPFAM" id="SSF52540">
    <property type="entry name" value="P-loop containing nucleoside triphosphate hydrolases"/>
    <property type="match status" value="2"/>
</dbReference>
<protein>
    <recommendedName>
        <fullName evidence="6 7">3'-5' exonuclease DinG</fullName>
        <ecNumber evidence="6 7">3.1.-.-</ecNumber>
    </recommendedName>
</protein>
<feature type="binding site" evidence="6">
    <location>
        <begin position="287"/>
        <end position="294"/>
    </location>
    <ligand>
        <name>ATP</name>
        <dbReference type="ChEBI" id="CHEBI:30616"/>
    </ligand>
</feature>
<accession>A0ABU9FJB1</accession>
<dbReference type="InterPro" id="IPR006054">
    <property type="entry name" value="DnaQ"/>
</dbReference>
<evidence type="ECO:0000256" key="1">
    <source>
        <dbReference type="ARBA" id="ARBA00022722"/>
    </source>
</evidence>
<evidence type="ECO:0000256" key="3">
    <source>
        <dbReference type="ARBA" id="ARBA00022801"/>
    </source>
</evidence>
<evidence type="ECO:0000256" key="2">
    <source>
        <dbReference type="ARBA" id="ARBA00022741"/>
    </source>
</evidence>
<feature type="short sequence motif" description="DEAH box" evidence="6">
    <location>
        <begin position="461"/>
        <end position="464"/>
    </location>
</feature>
<dbReference type="InterPro" id="IPR006935">
    <property type="entry name" value="Helicase/UvrB_N"/>
</dbReference>
<dbReference type="Gene3D" id="3.30.420.10">
    <property type="entry name" value="Ribonuclease H-like superfamily/Ribonuclease H"/>
    <property type="match status" value="1"/>
</dbReference>
<dbReference type="SUPFAM" id="SSF53098">
    <property type="entry name" value="Ribonuclease H-like"/>
    <property type="match status" value="1"/>
</dbReference>
<dbReference type="InterPro" id="IPR036397">
    <property type="entry name" value="RNaseH_sf"/>
</dbReference>
<keyword evidence="3 6" id="KW-0378">Hydrolase</keyword>
<dbReference type="PROSITE" id="PS51193">
    <property type="entry name" value="HELICASE_ATP_BIND_2"/>
    <property type="match status" value="1"/>
</dbReference>
<dbReference type="InterPro" id="IPR006310">
    <property type="entry name" value="DinG"/>
</dbReference>
<gene>
    <name evidence="6 7" type="primary">dinG</name>
    <name evidence="9" type="ORF">AAC431_07160</name>
</gene>
<keyword evidence="5 6" id="KW-0067">ATP-binding</keyword>
<dbReference type="Proteomes" id="UP001385848">
    <property type="component" value="Unassembled WGS sequence"/>
</dbReference>
<dbReference type="InterPro" id="IPR012337">
    <property type="entry name" value="RNaseH-like_sf"/>
</dbReference>
<comment type="caution">
    <text evidence="9">The sequence shown here is derived from an EMBL/GenBank/DDBJ whole genome shotgun (WGS) entry which is preliminary data.</text>
</comment>
<keyword evidence="1 6" id="KW-0540">Nuclease</keyword>
<proteinExistence type="inferred from homology"/>
<dbReference type="Pfam" id="PF04851">
    <property type="entry name" value="ResIII"/>
    <property type="match status" value="1"/>
</dbReference>
<dbReference type="PANTHER" id="PTHR11472:SF34">
    <property type="entry name" value="REGULATOR OF TELOMERE ELONGATION HELICASE 1"/>
    <property type="match status" value="1"/>
</dbReference>
<dbReference type="Pfam" id="PF13307">
    <property type="entry name" value="Helicase_C_2"/>
    <property type="match status" value="1"/>
</dbReference>
<reference evidence="9 10" key="1">
    <citation type="submission" date="2024-04" db="EMBL/GenBank/DDBJ databases">
        <title>Three lactobacilli isolated from voided urine samples from females with type 2 diabetes.</title>
        <authorList>
            <person name="Kula A."/>
            <person name="Stegman N."/>
            <person name="Putonti C."/>
        </authorList>
    </citation>
    <scope>NUCLEOTIDE SEQUENCE [LARGE SCALE GENOMIC DNA]</scope>
    <source>
        <strain evidence="9 10">1855</strain>
    </source>
</reference>
<sequence>MWVNQALSDQVFAVVDLETTGTRRGQDRIIQFGCAIIKNRQIIKTYSFLINPEADIPQAVQNLTGIKPTDVINQPVFKKYAAQIEDILQDTVFVAHNINFDLPFLNAELAANSFPKLHNRAIDTVELSKIAFPTLPSYRLSDLTHSLNLKHTNPHQADSDAYATASLLLKIFDKLETLPQSTLNTLTSLSKGLLRDTQFIFKEISEFTRQEKRPLPKKYRQVHSLVLKKQDQVLHSDNAKKAIFPKSDEDKKQLFKGKLEFRPAQVNLINKLHAFFNNERKAILVEAPSGTGKSFSYLFSCLYNLYRGQKLVIATPTMILQNQLIEKDLPLALQVSGLDLSSQVVKASRHYLDLDGFEQSLKKKTENQETLILKMKILIWLTETSTGDLDELHTTNFAAPYFAQVQHPGDARVGTVFSPYDFWNLARYRQEQADILITNQAYLANHYQDSIWGQNPYLIVDEAHRFSDIVMNSRNNSLQFESFWGMLSHLRNIILFGEDNIAQDYKNSPVIANLADKADSTIGDVIHAINDLQTYLYNKKDTAIARKILPNGHLQVAVESEAFTDLDKFLQLLASLQNKIEEIRTIVNQLLGILYQISDSFLPREEARLNELSEQVDLLDYYSEQAYLLSDLLNDHEQFSNCGLVLDVTNPADPLATNLNWMLLDPRFELEKIYACFKKIVFISATLSNNGDFSFSKKNLSLTKLDCAEFYSNYNFKLEQQVLALSLVDSKAPLYPSDDLYRDFVAPLLLNSIKKQDKVLVLFTNLEAIADVYSAIVTRPEFKDFELLAQGVTGSNEKIVKRFNVAKRAIILGANSFWEGVDFGQTKVNLVIATKLPFESPDQVEVKLRQTNLSRQGIDVFSEDSLPRAILRLKQGMGRLIRSPKDSGIFALLDQRIWTSNYGPEFLDSLPGRPVQVNLDELEKNIRKGYDKDNVSGK</sequence>
<dbReference type="SMART" id="SM00487">
    <property type="entry name" value="DEXDc"/>
    <property type="match status" value="1"/>
</dbReference>
<evidence type="ECO:0000256" key="4">
    <source>
        <dbReference type="ARBA" id="ARBA00022839"/>
    </source>
</evidence>
<dbReference type="SMART" id="SM00479">
    <property type="entry name" value="EXOIII"/>
    <property type="match status" value="1"/>
</dbReference>
<dbReference type="PANTHER" id="PTHR11472">
    <property type="entry name" value="DNA REPAIR DEAD HELICASE RAD3/XP-D SUBFAMILY MEMBER"/>
    <property type="match status" value="1"/>
</dbReference>
<organism evidence="9 10">
    <name type="scientific">Lactobacillus jensenii</name>
    <dbReference type="NCBI Taxonomy" id="109790"/>
    <lineage>
        <taxon>Bacteria</taxon>
        <taxon>Bacillati</taxon>
        <taxon>Bacillota</taxon>
        <taxon>Bacilli</taxon>
        <taxon>Lactobacillales</taxon>
        <taxon>Lactobacillaceae</taxon>
        <taxon>Lactobacillus</taxon>
    </lineage>
</organism>
<keyword evidence="2 6" id="KW-0547">Nucleotide-binding</keyword>
<evidence type="ECO:0000259" key="8">
    <source>
        <dbReference type="PROSITE" id="PS51193"/>
    </source>
</evidence>
<keyword evidence="10" id="KW-1185">Reference proteome</keyword>
<dbReference type="EMBL" id="JBBVUL010000014">
    <property type="protein sequence ID" value="MEL0565686.1"/>
    <property type="molecule type" value="Genomic_DNA"/>
</dbReference>
<evidence type="ECO:0000313" key="10">
    <source>
        <dbReference type="Proteomes" id="UP001385848"/>
    </source>
</evidence>
<keyword evidence="4 6" id="KW-0269">Exonuclease</keyword>
<dbReference type="CDD" id="cd06127">
    <property type="entry name" value="DEDDh"/>
    <property type="match status" value="1"/>
</dbReference>
<evidence type="ECO:0000256" key="5">
    <source>
        <dbReference type="ARBA" id="ARBA00022840"/>
    </source>
</evidence>
<dbReference type="InterPro" id="IPR006555">
    <property type="entry name" value="ATP-dep_Helicase_C"/>
</dbReference>
<dbReference type="Pfam" id="PF00929">
    <property type="entry name" value="RNase_T"/>
    <property type="match status" value="1"/>
</dbReference>
<feature type="domain" description="Helicase ATP-binding" evidence="8">
    <location>
        <begin position="251"/>
        <end position="521"/>
    </location>
</feature>
<dbReference type="InterPro" id="IPR045028">
    <property type="entry name" value="DinG/Rad3-like"/>
</dbReference>
<dbReference type="GO" id="GO:0004386">
    <property type="term" value="F:helicase activity"/>
    <property type="evidence" value="ECO:0007669"/>
    <property type="project" value="UniProtKB-KW"/>
</dbReference>
<dbReference type="SMART" id="SM00491">
    <property type="entry name" value="HELICc2"/>
    <property type="match status" value="1"/>
</dbReference>
<dbReference type="NCBIfam" id="TIGR01407">
    <property type="entry name" value="dinG_rel"/>
    <property type="match status" value="1"/>
</dbReference>
<dbReference type="EC" id="3.1.-.-" evidence="6 7"/>
<dbReference type="Gene3D" id="3.40.50.300">
    <property type="entry name" value="P-loop containing nucleotide triphosphate hydrolases"/>
    <property type="match status" value="2"/>
</dbReference>
<dbReference type="InterPro" id="IPR014013">
    <property type="entry name" value="Helic_SF1/SF2_ATP-bd_DinG/Rad3"/>
</dbReference>
<dbReference type="InterPro" id="IPR014001">
    <property type="entry name" value="Helicase_ATP-bd"/>
</dbReference>
<name>A0ABU9FJB1_LACJE</name>
<comment type="similarity">
    <text evidence="6 7">Belongs to the helicase family. DinG subfamily. Type 2 sub-subfamily.</text>
</comment>
<keyword evidence="9" id="KW-0347">Helicase</keyword>
<dbReference type="NCBIfam" id="TIGR00573">
    <property type="entry name" value="dnaq"/>
    <property type="match status" value="1"/>
</dbReference>
<dbReference type="InterPro" id="IPR027417">
    <property type="entry name" value="P-loop_NTPase"/>
</dbReference>
<evidence type="ECO:0000313" key="9">
    <source>
        <dbReference type="EMBL" id="MEL0565686.1"/>
    </source>
</evidence>
<evidence type="ECO:0000256" key="7">
    <source>
        <dbReference type="RuleBase" id="RU364106"/>
    </source>
</evidence>
<dbReference type="HAMAP" id="MF_02206">
    <property type="entry name" value="DinG_exonucl"/>
    <property type="match status" value="1"/>
</dbReference>
<evidence type="ECO:0000256" key="6">
    <source>
        <dbReference type="HAMAP-Rule" id="MF_02206"/>
    </source>
</evidence>
<dbReference type="InterPro" id="IPR013520">
    <property type="entry name" value="Ribonucl_H"/>
</dbReference>